<evidence type="ECO:0000256" key="4">
    <source>
        <dbReference type="ARBA" id="ARBA00022833"/>
    </source>
</evidence>
<dbReference type="GO" id="GO:0000139">
    <property type="term" value="C:Golgi membrane"/>
    <property type="evidence" value="ECO:0007669"/>
    <property type="project" value="GOC"/>
</dbReference>
<dbReference type="InterPro" id="IPR037278">
    <property type="entry name" value="ARFGAP/RecO"/>
</dbReference>
<evidence type="ECO:0000256" key="5">
    <source>
        <dbReference type="PROSITE-ProRule" id="PRU00288"/>
    </source>
</evidence>
<dbReference type="OrthoDB" id="983479at2759"/>
<keyword evidence="3 5" id="KW-0863">Zinc-finger</keyword>
<sequence>MPEPTKEQIQLVFKKLKQNRYNKSCFDCNSKNPTWASVSFGIYICTDCSSAHRNLGVHISFVRSTVLDSWTWSQLRLMKVGGNQPATEHFSKSGSGSNKDARTKYGSKAGQQYKELLEKRAAEDLIANPTSVVIEMDSNAEQEEEVQQTTPAKKETEEAAEEDSEKLSDSKTETTPTPQPPSQSQSPSSPPPPPPQSSSAENPAEPSTPTTIPTNTQARPTIASARSSTRTTIGARKTGARSGAKAGKLGIKKAPVNFNFEEAKAKEIEDAERKARLGYSEAERSEASTEESAQPERLRAAAPTSSRLNYQDESAKQNEEVEYEKLGFGMGRIDLKEKSGERNAGNNSSSANNGNSTNGRGGSKSGFGSMPRVESYGEENSQSAREKFGNAKAISSDQFFGRNAYDPAVAAEQSARLSQFKGARAISSDQYFGREDDFDGSSTGNSGGVSLGGSGVGMGGAGDWDALQNAASGMARTFVGQASADLDAVKDLAENATAKLQDIFHDLQHRYNY</sequence>
<feature type="region of interest" description="Disordered" evidence="6">
    <location>
        <begin position="138"/>
        <end position="247"/>
    </location>
</feature>
<evidence type="ECO:0000256" key="3">
    <source>
        <dbReference type="ARBA" id="ARBA00022771"/>
    </source>
</evidence>
<dbReference type="PANTHER" id="PTHR45686">
    <property type="entry name" value="ADP-RIBOSYLATION FACTOR GTPASE ACTIVATING PROTEIN 3, ISOFORM H-RELATED"/>
    <property type="match status" value="1"/>
</dbReference>
<dbReference type="STRING" id="763407.A0A162XKB3"/>
<dbReference type="Gene3D" id="1.10.220.150">
    <property type="entry name" value="Arf GTPase activating protein"/>
    <property type="match status" value="1"/>
</dbReference>
<feature type="compositionally biased region" description="Low complexity" evidence="6">
    <location>
        <begin position="342"/>
        <end position="358"/>
    </location>
</feature>
<dbReference type="CDD" id="cd08831">
    <property type="entry name" value="ArfGap_ArfGap2_3_like"/>
    <property type="match status" value="1"/>
</dbReference>
<feature type="compositionally biased region" description="Basic and acidic residues" evidence="6">
    <location>
        <begin position="277"/>
        <end position="287"/>
    </location>
</feature>
<feature type="domain" description="Arf-GAP" evidence="7">
    <location>
        <begin position="10"/>
        <end position="115"/>
    </location>
</feature>
<name>A0A162XKB3_PHYB8</name>
<protein>
    <recommendedName>
        <fullName evidence="7">Arf-GAP domain-containing protein</fullName>
    </recommendedName>
</protein>
<feature type="compositionally biased region" description="Polar residues" evidence="6">
    <location>
        <begin position="303"/>
        <end position="312"/>
    </location>
</feature>
<gene>
    <name evidence="8" type="ORF">PHYBLDRAFT_77705</name>
</gene>
<dbReference type="GO" id="GO:0008270">
    <property type="term" value="F:zinc ion binding"/>
    <property type="evidence" value="ECO:0007669"/>
    <property type="project" value="UniProtKB-KW"/>
</dbReference>
<feature type="compositionally biased region" description="Basic and acidic residues" evidence="6">
    <location>
        <begin position="313"/>
        <end position="325"/>
    </location>
</feature>
<keyword evidence="1" id="KW-0343">GTPase activation</keyword>
<dbReference type="AlphaFoldDB" id="A0A162XKB3"/>
<feature type="region of interest" description="Disordered" evidence="6">
    <location>
        <begin position="84"/>
        <end position="104"/>
    </location>
</feature>
<evidence type="ECO:0000256" key="2">
    <source>
        <dbReference type="ARBA" id="ARBA00022723"/>
    </source>
</evidence>
<dbReference type="GO" id="GO:0005096">
    <property type="term" value="F:GTPase activator activity"/>
    <property type="evidence" value="ECO:0007669"/>
    <property type="project" value="UniProtKB-KW"/>
</dbReference>
<evidence type="ECO:0000313" key="9">
    <source>
        <dbReference type="Proteomes" id="UP000077315"/>
    </source>
</evidence>
<dbReference type="GO" id="GO:0048205">
    <property type="term" value="P:COPI coating of Golgi vesicle"/>
    <property type="evidence" value="ECO:0007669"/>
    <property type="project" value="TreeGrafter"/>
</dbReference>
<dbReference type="PANTHER" id="PTHR45686:SF4">
    <property type="entry name" value="ADP-RIBOSYLATION FACTOR GTPASE ACTIVATING PROTEIN 3, ISOFORM H"/>
    <property type="match status" value="1"/>
</dbReference>
<dbReference type="GeneID" id="29004194"/>
<accession>A0A162XKB3</accession>
<evidence type="ECO:0000256" key="1">
    <source>
        <dbReference type="ARBA" id="ARBA00022468"/>
    </source>
</evidence>
<dbReference type="VEuPathDB" id="FungiDB:PHYBLDRAFT_77705"/>
<dbReference type="InterPro" id="IPR001164">
    <property type="entry name" value="ArfGAP_dom"/>
</dbReference>
<dbReference type="InterPro" id="IPR038508">
    <property type="entry name" value="ArfGAP_dom_sf"/>
</dbReference>
<evidence type="ECO:0000313" key="8">
    <source>
        <dbReference type="EMBL" id="OAD75445.1"/>
    </source>
</evidence>
<evidence type="ECO:0000259" key="7">
    <source>
        <dbReference type="PROSITE" id="PS50115"/>
    </source>
</evidence>
<organism evidence="8 9">
    <name type="scientific">Phycomyces blakesleeanus (strain ATCC 8743b / DSM 1359 / FGSC 10004 / NBRC 33097 / NRRL 1555)</name>
    <dbReference type="NCBI Taxonomy" id="763407"/>
    <lineage>
        <taxon>Eukaryota</taxon>
        <taxon>Fungi</taxon>
        <taxon>Fungi incertae sedis</taxon>
        <taxon>Mucoromycota</taxon>
        <taxon>Mucoromycotina</taxon>
        <taxon>Mucoromycetes</taxon>
        <taxon>Mucorales</taxon>
        <taxon>Phycomycetaceae</taxon>
        <taxon>Phycomyces</taxon>
    </lineage>
</organism>
<keyword evidence="9" id="KW-1185">Reference proteome</keyword>
<dbReference type="Pfam" id="PF01412">
    <property type="entry name" value="ArfGap"/>
    <property type="match status" value="1"/>
</dbReference>
<dbReference type="PRINTS" id="PR00405">
    <property type="entry name" value="REVINTRACTNG"/>
</dbReference>
<dbReference type="SUPFAM" id="SSF57863">
    <property type="entry name" value="ArfGap/RecO-like zinc finger"/>
    <property type="match status" value="1"/>
</dbReference>
<dbReference type="RefSeq" id="XP_018293485.1">
    <property type="nucleotide sequence ID" value="XM_018443289.1"/>
</dbReference>
<dbReference type="EMBL" id="KV440977">
    <property type="protein sequence ID" value="OAD75445.1"/>
    <property type="molecule type" value="Genomic_DNA"/>
</dbReference>
<dbReference type="SMART" id="SM00105">
    <property type="entry name" value="ArfGap"/>
    <property type="match status" value="1"/>
</dbReference>
<feature type="compositionally biased region" description="Low complexity" evidence="6">
    <location>
        <begin position="218"/>
        <end position="236"/>
    </location>
</feature>
<feature type="compositionally biased region" description="Low complexity" evidence="6">
    <location>
        <begin position="197"/>
        <end position="209"/>
    </location>
</feature>
<evidence type="ECO:0000256" key="6">
    <source>
        <dbReference type="SAM" id="MobiDB-lite"/>
    </source>
</evidence>
<keyword evidence="2" id="KW-0479">Metal-binding</keyword>
<feature type="region of interest" description="Disordered" evidence="6">
    <location>
        <begin position="277"/>
        <end position="384"/>
    </location>
</feature>
<dbReference type="Proteomes" id="UP000077315">
    <property type="component" value="Unassembled WGS sequence"/>
</dbReference>
<reference evidence="9" key="1">
    <citation type="submission" date="2015-06" db="EMBL/GenBank/DDBJ databases">
        <title>Expansion of signal transduction pathways in fungi by whole-genome duplication.</title>
        <authorList>
            <consortium name="DOE Joint Genome Institute"/>
            <person name="Corrochano L.M."/>
            <person name="Kuo A."/>
            <person name="Marcet-Houben M."/>
            <person name="Polaino S."/>
            <person name="Salamov A."/>
            <person name="Villalobos J.M."/>
            <person name="Alvarez M.I."/>
            <person name="Avalos J."/>
            <person name="Benito E.P."/>
            <person name="Benoit I."/>
            <person name="Burger G."/>
            <person name="Camino L.P."/>
            <person name="Canovas D."/>
            <person name="Cerda-Olmedo E."/>
            <person name="Cheng J.-F."/>
            <person name="Dominguez A."/>
            <person name="Elias M."/>
            <person name="Eslava A.P."/>
            <person name="Glaser F."/>
            <person name="Grimwood J."/>
            <person name="Gutierrez G."/>
            <person name="Heitman J."/>
            <person name="Henrissat B."/>
            <person name="Iturriaga E.A."/>
            <person name="Lang B.F."/>
            <person name="Lavin J.L."/>
            <person name="Lee S."/>
            <person name="Li W."/>
            <person name="Lindquist E."/>
            <person name="Lopez-Garcia S."/>
            <person name="Luque E.M."/>
            <person name="Marcos A.T."/>
            <person name="Martin J."/>
            <person name="McCluskey K."/>
            <person name="Medina H.R."/>
            <person name="Miralles-Duran A."/>
            <person name="Miyazaki A."/>
            <person name="Munoz-Torres E."/>
            <person name="Oguiza J.A."/>
            <person name="Ohm R."/>
            <person name="Olmedo M."/>
            <person name="Orejas M."/>
            <person name="Ortiz-Castellanos L."/>
            <person name="Pisabarro A.G."/>
            <person name="Rodriguez-Romero J."/>
            <person name="Ruiz-Herrera J."/>
            <person name="Ruiz-Vazquez R."/>
            <person name="Sanz C."/>
            <person name="Schackwitz W."/>
            <person name="Schmutz J."/>
            <person name="Shahriari M."/>
            <person name="Shelest E."/>
            <person name="Silva-Franco F."/>
            <person name="Soanes D."/>
            <person name="Syed K."/>
            <person name="Tagua V.G."/>
            <person name="Talbot N.J."/>
            <person name="Thon M."/>
            <person name="De vries R.P."/>
            <person name="Wiebenga A."/>
            <person name="Yadav J.S."/>
            <person name="Braun E.L."/>
            <person name="Baker S."/>
            <person name="Garre V."/>
            <person name="Horwitz B."/>
            <person name="Torres-Martinez S."/>
            <person name="Idnurm A."/>
            <person name="Herrera-Estrella A."/>
            <person name="Gabaldon T."/>
            <person name="Grigoriev I.V."/>
        </authorList>
    </citation>
    <scope>NUCLEOTIDE SEQUENCE [LARGE SCALE GENOMIC DNA]</scope>
    <source>
        <strain evidence="9">NRRL 1555(-)</strain>
    </source>
</reference>
<proteinExistence type="predicted"/>
<keyword evidence="4" id="KW-0862">Zinc</keyword>
<dbReference type="InParanoid" id="A0A162XKB3"/>
<dbReference type="PROSITE" id="PS50115">
    <property type="entry name" value="ARFGAP"/>
    <property type="match status" value="1"/>
</dbReference>
<dbReference type="FunCoup" id="A0A162XKB3">
    <property type="interactions" value="414"/>
</dbReference>